<organism evidence="1">
    <name type="scientific">Nothobranchius pienaari</name>
    <dbReference type="NCBI Taxonomy" id="704102"/>
    <lineage>
        <taxon>Eukaryota</taxon>
        <taxon>Metazoa</taxon>
        <taxon>Chordata</taxon>
        <taxon>Craniata</taxon>
        <taxon>Vertebrata</taxon>
        <taxon>Euteleostomi</taxon>
        <taxon>Actinopterygii</taxon>
        <taxon>Neopterygii</taxon>
        <taxon>Teleostei</taxon>
        <taxon>Neoteleostei</taxon>
        <taxon>Acanthomorphata</taxon>
        <taxon>Ovalentaria</taxon>
        <taxon>Atherinomorphae</taxon>
        <taxon>Cyprinodontiformes</taxon>
        <taxon>Nothobranchiidae</taxon>
        <taxon>Nothobranchius</taxon>
    </lineage>
</organism>
<reference evidence="1" key="2">
    <citation type="submission" date="2016-06" db="EMBL/GenBank/DDBJ databases">
        <title>The genome of a short-lived fish provides insights into sex chromosome evolution and the genetic control of aging.</title>
        <authorList>
            <person name="Reichwald K."/>
            <person name="Felder M."/>
            <person name="Petzold A."/>
            <person name="Koch P."/>
            <person name="Groth M."/>
            <person name="Platzer M."/>
        </authorList>
    </citation>
    <scope>NUCLEOTIDE SEQUENCE</scope>
    <source>
        <tissue evidence="1">Brain</tissue>
    </source>
</reference>
<evidence type="ECO:0000313" key="1">
    <source>
        <dbReference type="EMBL" id="SBR43539.1"/>
    </source>
</evidence>
<feature type="non-terminal residue" evidence="1">
    <location>
        <position position="116"/>
    </location>
</feature>
<gene>
    <name evidence="1" type="primary">CR392001.1</name>
</gene>
<name>A0A1A8LI34_9TELE</name>
<dbReference type="AlphaFoldDB" id="A0A1A8LI34"/>
<accession>A0A1A8LI34</accession>
<feature type="non-terminal residue" evidence="1">
    <location>
        <position position="1"/>
    </location>
</feature>
<dbReference type="Gene3D" id="3.60.10.10">
    <property type="entry name" value="Endonuclease/exonuclease/phosphatase"/>
    <property type="match status" value="1"/>
</dbReference>
<protein>
    <submittedName>
        <fullName evidence="1">Uncharacterized protein</fullName>
    </submittedName>
</protein>
<proteinExistence type="predicted"/>
<sequence>SLNVRSLRNKSDELSTLLKYDQGYKQTSLYCFTETWLSADADFQLEGYNIIRLDRDTTKTRKTIGGGLCMAVNSRWATNYTIRETDNCGHYELLIVSFRPHYLPREFTQITVILVY</sequence>
<dbReference type="InterPro" id="IPR036691">
    <property type="entry name" value="Endo/exonu/phosph_ase_sf"/>
</dbReference>
<reference evidence="1" key="1">
    <citation type="submission" date="2016-05" db="EMBL/GenBank/DDBJ databases">
        <authorList>
            <person name="Lavstsen T."/>
            <person name="Jespersen J.S."/>
        </authorList>
    </citation>
    <scope>NUCLEOTIDE SEQUENCE</scope>
    <source>
        <tissue evidence="1">Brain</tissue>
    </source>
</reference>
<dbReference type="EMBL" id="HAEF01006157">
    <property type="protein sequence ID" value="SBR43539.1"/>
    <property type="molecule type" value="Transcribed_RNA"/>
</dbReference>